<protein>
    <submittedName>
        <fullName evidence="1">Uncharacterized protein</fullName>
    </submittedName>
</protein>
<organism evidence="1 2">
    <name type="scientific">Chiloscyllium punctatum</name>
    <name type="common">Brownbanded bambooshark</name>
    <name type="synonym">Hemiscyllium punctatum</name>
    <dbReference type="NCBI Taxonomy" id="137246"/>
    <lineage>
        <taxon>Eukaryota</taxon>
        <taxon>Metazoa</taxon>
        <taxon>Chordata</taxon>
        <taxon>Craniata</taxon>
        <taxon>Vertebrata</taxon>
        <taxon>Chondrichthyes</taxon>
        <taxon>Elasmobranchii</taxon>
        <taxon>Galeomorphii</taxon>
        <taxon>Galeoidea</taxon>
        <taxon>Orectolobiformes</taxon>
        <taxon>Hemiscylliidae</taxon>
        <taxon>Chiloscyllium</taxon>
    </lineage>
</organism>
<accession>A0A401SJ64</accession>
<name>A0A401SJ64_CHIPU</name>
<reference evidence="1 2" key="1">
    <citation type="journal article" date="2018" name="Nat. Ecol. Evol.">
        <title>Shark genomes provide insights into elasmobranch evolution and the origin of vertebrates.</title>
        <authorList>
            <person name="Hara Y"/>
            <person name="Yamaguchi K"/>
            <person name="Onimaru K"/>
            <person name="Kadota M"/>
            <person name="Koyanagi M"/>
            <person name="Keeley SD"/>
            <person name="Tatsumi K"/>
            <person name="Tanaka K"/>
            <person name="Motone F"/>
            <person name="Kageyama Y"/>
            <person name="Nozu R"/>
            <person name="Adachi N"/>
            <person name="Nishimura O"/>
            <person name="Nakagawa R"/>
            <person name="Tanegashima C"/>
            <person name="Kiyatake I"/>
            <person name="Matsumoto R"/>
            <person name="Murakumo K"/>
            <person name="Nishida K"/>
            <person name="Terakita A"/>
            <person name="Kuratani S"/>
            <person name="Sato K"/>
            <person name="Hyodo S Kuraku.S."/>
        </authorList>
    </citation>
    <scope>NUCLEOTIDE SEQUENCE [LARGE SCALE GENOMIC DNA]</scope>
</reference>
<dbReference type="AlphaFoldDB" id="A0A401SJ64"/>
<evidence type="ECO:0000313" key="2">
    <source>
        <dbReference type="Proteomes" id="UP000287033"/>
    </source>
</evidence>
<dbReference type="OrthoDB" id="10425348at2759"/>
<proteinExistence type="predicted"/>
<dbReference type="Proteomes" id="UP000287033">
    <property type="component" value="Unassembled WGS sequence"/>
</dbReference>
<dbReference type="EMBL" id="BEZZ01000300">
    <property type="protein sequence ID" value="GCC30383.1"/>
    <property type="molecule type" value="Genomic_DNA"/>
</dbReference>
<evidence type="ECO:0000313" key="1">
    <source>
        <dbReference type="EMBL" id="GCC30383.1"/>
    </source>
</evidence>
<comment type="caution">
    <text evidence="1">The sequence shown here is derived from an EMBL/GenBank/DDBJ whole genome shotgun (WGS) entry which is preliminary data.</text>
</comment>
<sequence>MNTQSNLCCIPTSTGSQKLVPLDVYGRPNIDRWTTAYHDAYNTYHDPRDTTIVPPLGTMEVCKGRITRSSEYARAVEELKCEDGTYNNLKAARETFKKVPKDVYGKPDTYRWKTEYDSSYNINPDGTWK</sequence>
<keyword evidence="2" id="KW-1185">Reference proteome</keyword>
<gene>
    <name evidence="1" type="ORF">chiPu_0008832</name>
</gene>